<evidence type="ECO:0000313" key="3">
    <source>
        <dbReference type="Proteomes" id="UP000775547"/>
    </source>
</evidence>
<reference evidence="2" key="1">
    <citation type="submission" date="2020-07" db="EMBL/GenBank/DDBJ databases">
        <authorList>
            <person name="Nieuwenhuis M."/>
            <person name="Van De Peppel L.J.J."/>
        </authorList>
    </citation>
    <scope>NUCLEOTIDE SEQUENCE</scope>
    <source>
        <strain evidence="2">AP01</strain>
        <tissue evidence="2">Mycelium</tissue>
    </source>
</reference>
<feature type="region of interest" description="Disordered" evidence="1">
    <location>
        <begin position="48"/>
        <end position="80"/>
    </location>
</feature>
<dbReference type="EMBL" id="JABCKV010000329">
    <property type="protein sequence ID" value="KAG5641356.1"/>
    <property type="molecule type" value="Genomic_DNA"/>
</dbReference>
<dbReference type="Proteomes" id="UP000775547">
    <property type="component" value="Unassembled WGS sequence"/>
</dbReference>
<comment type="caution">
    <text evidence="2">The sequence shown here is derived from an EMBL/GenBank/DDBJ whole genome shotgun (WGS) entry which is preliminary data.</text>
</comment>
<dbReference type="OrthoDB" id="3032433at2759"/>
<feature type="compositionally biased region" description="Basic and acidic residues" evidence="1">
    <location>
        <begin position="55"/>
        <end position="68"/>
    </location>
</feature>
<gene>
    <name evidence="2" type="ORF">DXG03_005439</name>
</gene>
<proteinExistence type="predicted"/>
<name>A0A9P7KB00_9AGAR</name>
<organism evidence="2 3">
    <name type="scientific">Asterophora parasitica</name>
    <dbReference type="NCBI Taxonomy" id="117018"/>
    <lineage>
        <taxon>Eukaryota</taxon>
        <taxon>Fungi</taxon>
        <taxon>Dikarya</taxon>
        <taxon>Basidiomycota</taxon>
        <taxon>Agaricomycotina</taxon>
        <taxon>Agaricomycetes</taxon>
        <taxon>Agaricomycetidae</taxon>
        <taxon>Agaricales</taxon>
        <taxon>Tricholomatineae</taxon>
        <taxon>Lyophyllaceae</taxon>
        <taxon>Asterophora</taxon>
    </lineage>
</organism>
<evidence type="ECO:0000313" key="2">
    <source>
        <dbReference type="EMBL" id="KAG5641356.1"/>
    </source>
</evidence>
<evidence type="ECO:0000256" key="1">
    <source>
        <dbReference type="SAM" id="MobiDB-lite"/>
    </source>
</evidence>
<dbReference type="AlphaFoldDB" id="A0A9P7KB00"/>
<keyword evidence="3" id="KW-1185">Reference proteome</keyword>
<sequence length="98" mass="11094">MIESNDAGPLHLKGKVVDPYNWSKANLSGDELDPEVQAQILQFCKVQKKGNPSHNDSKLEENEAHMESQEVEAANETPTHEEIKEQLRLGHLQIVFVY</sequence>
<protein>
    <submittedName>
        <fullName evidence="2">Uncharacterized protein</fullName>
    </submittedName>
</protein>
<accession>A0A9P7KB00</accession>
<reference evidence="2" key="2">
    <citation type="submission" date="2021-10" db="EMBL/GenBank/DDBJ databases">
        <title>Phylogenomics reveals ancestral predisposition of the termite-cultivated fungus Termitomyces towards a domesticated lifestyle.</title>
        <authorList>
            <person name="Auxier B."/>
            <person name="Grum-Grzhimaylo A."/>
            <person name="Cardenas M.E."/>
            <person name="Lodge J.D."/>
            <person name="Laessoe T."/>
            <person name="Pedersen O."/>
            <person name="Smith M.E."/>
            <person name="Kuyper T.W."/>
            <person name="Franco-Molano E.A."/>
            <person name="Baroni T.J."/>
            <person name="Aanen D.K."/>
        </authorList>
    </citation>
    <scope>NUCLEOTIDE SEQUENCE</scope>
    <source>
        <strain evidence="2">AP01</strain>
        <tissue evidence="2">Mycelium</tissue>
    </source>
</reference>